<feature type="transmembrane region" description="Helical" evidence="1">
    <location>
        <begin position="129"/>
        <end position="148"/>
    </location>
</feature>
<keyword evidence="1" id="KW-0472">Membrane</keyword>
<protein>
    <recommendedName>
        <fullName evidence="4">Membrane-spanning protein</fullName>
    </recommendedName>
</protein>
<keyword evidence="3" id="KW-1185">Reference proteome</keyword>
<evidence type="ECO:0008006" key="4">
    <source>
        <dbReference type="Google" id="ProtNLM"/>
    </source>
</evidence>
<evidence type="ECO:0000256" key="1">
    <source>
        <dbReference type="SAM" id="Phobius"/>
    </source>
</evidence>
<accession>A0A4Y8LUN2</accession>
<reference evidence="2 3" key="1">
    <citation type="submission" date="2019-03" db="EMBL/GenBank/DDBJ databases">
        <title>Cohnella endophytica sp. nov., a novel endophytic bacterium isolated from bark of Sonneratia apetala.</title>
        <authorList>
            <person name="Tuo L."/>
        </authorList>
    </citation>
    <scope>NUCLEOTIDE SEQUENCE [LARGE SCALE GENOMIC DNA]</scope>
    <source>
        <strain evidence="2 3">CCTCC AB 208254</strain>
    </source>
</reference>
<dbReference type="RefSeq" id="WP_135153854.1">
    <property type="nucleotide sequence ID" value="NZ_SOMN01000034.1"/>
</dbReference>
<dbReference type="OrthoDB" id="4966203at2"/>
<sequence>MSKRKRYQRLNDAFEIGLYVICGFCIVYYTFLGVNSRSFQAILIISVLLLIRLVVKWTKSEWFPALRFFVLFFITVAMLFANLFGFYKVIPYLDKMEHLLSGVILCFIGLLVLRKMIQNQGMPRISSRIGIWFALFFSVAMAGCWEMYEFTTDRLFGLLSQNGSLTDTMVDIICGTVGAAGTALYLAYKAKRHPLSILDTDRSVD</sequence>
<dbReference type="AlphaFoldDB" id="A0A4Y8LUN2"/>
<feature type="transmembrane region" description="Helical" evidence="1">
    <location>
        <begin position="99"/>
        <end position="117"/>
    </location>
</feature>
<feature type="transmembrane region" description="Helical" evidence="1">
    <location>
        <begin position="67"/>
        <end position="87"/>
    </location>
</feature>
<feature type="transmembrane region" description="Helical" evidence="1">
    <location>
        <begin position="168"/>
        <end position="188"/>
    </location>
</feature>
<keyword evidence="1" id="KW-0812">Transmembrane</keyword>
<feature type="transmembrane region" description="Helical" evidence="1">
    <location>
        <begin position="12"/>
        <end position="32"/>
    </location>
</feature>
<dbReference type="Proteomes" id="UP000297900">
    <property type="component" value="Unassembled WGS sequence"/>
</dbReference>
<gene>
    <name evidence="2" type="ORF">E2980_19215</name>
</gene>
<feature type="transmembrane region" description="Helical" evidence="1">
    <location>
        <begin position="38"/>
        <end position="55"/>
    </location>
</feature>
<organism evidence="2 3">
    <name type="scientific">Cohnella luojiensis</name>
    <dbReference type="NCBI Taxonomy" id="652876"/>
    <lineage>
        <taxon>Bacteria</taxon>
        <taxon>Bacillati</taxon>
        <taxon>Bacillota</taxon>
        <taxon>Bacilli</taxon>
        <taxon>Bacillales</taxon>
        <taxon>Paenibacillaceae</taxon>
        <taxon>Cohnella</taxon>
    </lineage>
</organism>
<dbReference type="Pfam" id="PF09997">
    <property type="entry name" value="DUF2238"/>
    <property type="match status" value="1"/>
</dbReference>
<keyword evidence="1" id="KW-1133">Transmembrane helix</keyword>
<proteinExistence type="predicted"/>
<evidence type="ECO:0000313" key="2">
    <source>
        <dbReference type="EMBL" id="TFE23478.1"/>
    </source>
</evidence>
<name>A0A4Y8LUN2_9BACL</name>
<comment type="caution">
    <text evidence="2">The sequence shown here is derived from an EMBL/GenBank/DDBJ whole genome shotgun (WGS) entry which is preliminary data.</text>
</comment>
<dbReference type="EMBL" id="SOMN01000034">
    <property type="protein sequence ID" value="TFE23478.1"/>
    <property type="molecule type" value="Genomic_DNA"/>
</dbReference>
<evidence type="ECO:0000313" key="3">
    <source>
        <dbReference type="Proteomes" id="UP000297900"/>
    </source>
</evidence>
<dbReference type="InterPro" id="IPR014509">
    <property type="entry name" value="YjdF-like"/>
</dbReference>